<reference evidence="1 2" key="1">
    <citation type="submission" date="2023-08" db="EMBL/GenBank/DDBJ databases">
        <title>A Necator americanus chromosomal reference genome.</title>
        <authorList>
            <person name="Ilik V."/>
            <person name="Petrzelkova K.J."/>
            <person name="Pardy F."/>
            <person name="Fuh T."/>
            <person name="Niatou-Singa F.S."/>
            <person name="Gouil Q."/>
            <person name="Baker L."/>
            <person name="Ritchie M.E."/>
            <person name="Jex A.R."/>
            <person name="Gazzola D."/>
            <person name="Li H."/>
            <person name="Toshio Fujiwara R."/>
            <person name="Zhan B."/>
            <person name="Aroian R.V."/>
            <person name="Pafco B."/>
            <person name="Schwarz E.M."/>
        </authorList>
    </citation>
    <scope>NUCLEOTIDE SEQUENCE [LARGE SCALE GENOMIC DNA]</scope>
    <source>
        <strain evidence="1 2">Aroian</strain>
        <tissue evidence="1">Whole animal</tissue>
    </source>
</reference>
<organism evidence="1 2">
    <name type="scientific">Necator americanus</name>
    <name type="common">Human hookworm</name>
    <dbReference type="NCBI Taxonomy" id="51031"/>
    <lineage>
        <taxon>Eukaryota</taxon>
        <taxon>Metazoa</taxon>
        <taxon>Ecdysozoa</taxon>
        <taxon>Nematoda</taxon>
        <taxon>Chromadorea</taxon>
        <taxon>Rhabditida</taxon>
        <taxon>Rhabditina</taxon>
        <taxon>Rhabditomorpha</taxon>
        <taxon>Strongyloidea</taxon>
        <taxon>Ancylostomatidae</taxon>
        <taxon>Bunostominae</taxon>
        <taxon>Necator</taxon>
    </lineage>
</organism>
<protein>
    <submittedName>
        <fullName evidence="1">Uncharacterized protein</fullName>
    </submittedName>
</protein>
<dbReference type="EMBL" id="JAVFWL010000001">
    <property type="protein sequence ID" value="KAK6731369.1"/>
    <property type="molecule type" value="Genomic_DNA"/>
</dbReference>
<gene>
    <name evidence="1" type="primary">Necator_chrI.g3821</name>
    <name evidence="1" type="ORF">RB195_007692</name>
</gene>
<accession>A0ABR1C152</accession>
<name>A0ABR1C152_NECAM</name>
<evidence type="ECO:0000313" key="1">
    <source>
        <dbReference type="EMBL" id="KAK6731369.1"/>
    </source>
</evidence>
<proteinExistence type="predicted"/>
<comment type="caution">
    <text evidence="1">The sequence shown here is derived from an EMBL/GenBank/DDBJ whole genome shotgun (WGS) entry which is preliminary data.</text>
</comment>
<keyword evidence="2" id="KW-1185">Reference proteome</keyword>
<sequence>MVESREVGGDSMLKSLLACVLIRVNIRDVALGPVDMFEDEKRAFVVVAGSNRPINGVTVLAAPIEDDNSNVM</sequence>
<evidence type="ECO:0000313" key="2">
    <source>
        <dbReference type="Proteomes" id="UP001303046"/>
    </source>
</evidence>
<dbReference type="Proteomes" id="UP001303046">
    <property type="component" value="Unassembled WGS sequence"/>
</dbReference>